<keyword evidence="10" id="KW-1185">Reference proteome</keyword>
<dbReference type="InterPro" id="IPR038299">
    <property type="entry name" value="DAO_C_sf"/>
</dbReference>
<dbReference type="PANTHER" id="PTHR11985:SF35">
    <property type="entry name" value="ANAEROBIC GLYCEROL-3-PHOSPHATE DEHYDROGENASE SUBUNIT A"/>
    <property type="match status" value="1"/>
</dbReference>
<dbReference type="GO" id="GO:0046168">
    <property type="term" value="P:glycerol-3-phosphate catabolic process"/>
    <property type="evidence" value="ECO:0007669"/>
    <property type="project" value="TreeGrafter"/>
</dbReference>
<dbReference type="EMBL" id="JACHIA010000008">
    <property type="protein sequence ID" value="MBB6071360.1"/>
    <property type="molecule type" value="Genomic_DNA"/>
</dbReference>
<evidence type="ECO:0000256" key="2">
    <source>
        <dbReference type="ARBA" id="ARBA00007330"/>
    </source>
</evidence>
<evidence type="ECO:0000259" key="8">
    <source>
        <dbReference type="Pfam" id="PF16901"/>
    </source>
</evidence>
<evidence type="ECO:0000313" key="9">
    <source>
        <dbReference type="EMBL" id="MBB6071360.1"/>
    </source>
</evidence>
<evidence type="ECO:0000256" key="4">
    <source>
        <dbReference type="ARBA" id="ARBA00022798"/>
    </source>
</evidence>
<reference evidence="9 10" key="1">
    <citation type="submission" date="2020-08" db="EMBL/GenBank/DDBJ databases">
        <title>Genomic Encyclopedia of Type Strains, Phase IV (KMG-IV): sequencing the most valuable type-strain genomes for metagenomic binning, comparative biology and taxonomic classification.</title>
        <authorList>
            <person name="Goeker M."/>
        </authorList>
    </citation>
    <scope>NUCLEOTIDE SEQUENCE [LARGE SCALE GENOMIC DNA]</scope>
    <source>
        <strain evidence="9 10">DSM 29007</strain>
    </source>
</reference>
<evidence type="ECO:0000256" key="6">
    <source>
        <dbReference type="ARBA" id="ARBA00023002"/>
    </source>
</evidence>
<dbReference type="InterPro" id="IPR006076">
    <property type="entry name" value="FAD-dep_OxRdtase"/>
</dbReference>
<name>A0A841H012_9BACT</name>
<feature type="domain" description="FAD dependent oxidoreductase" evidence="7">
    <location>
        <begin position="26"/>
        <end position="355"/>
    </location>
</feature>
<dbReference type="AlphaFoldDB" id="A0A841H012"/>
<comment type="cofactor">
    <cofactor evidence="1">
        <name>FAD</name>
        <dbReference type="ChEBI" id="CHEBI:57692"/>
    </cofactor>
</comment>
<keyword evidence="6 9" id="KW-0560">Oxidoreductase</keyword>
<comment type="similarity">
    <text evidence="2">Belongs to the FAD-dependent glycerol-3-phosphate dehydrogenase family.</text>
</comment>
<evidence type="ECO:0000256" key="1">
    <source>
        <dbReference type="ARBA" id="ARBA00001974"/>
    </source>
</evidence>
<dbReference type="InterPro" id="IPR031656">
    <property type="entry name" value="DAO_C"/>
</dbReference>
<dbReference type="PRINTS" id="PR01001">
    <property type="entry name" value="FADG3PDH"/>
</dbReference>
<sequence length="562" mass="60380">MDTHFAPFSARARAEHLASLTGETWDLLIIGGGITGAAAARDAAGRGLRVALVDAGDLARGTSSRSSRLIHGGIRYLETGNLRLVFEASAERRRLLGLASHLVHPLPFLFAVYRGEPVGLRKLQAGMWLYDALSLFRNISRHRMVSRARMKDEEPGLRTDGLAGAALYYDASVDDARLTLANARGAHEAGAAVVPHAEVSGFLRDPRGVSGVRVRDCLNPRADTVDVRARVILNATGPWSDAVRTLADSGTKPRLRPTKGVHIQVRRDRIGNRHAITFRSPVDGRVMFVLPWGDFSYVGTTDTDYVGSPADVRADESDVKYLLDSANGIFPAAKLTGSDVVSTWAGIRPLLAPDKADGGLAASATSREHEIWRDRSGLLNIAGGKLTTYRVMAGQAVDAAARLLKEAGVASGESPTAHLPLPGDPQEPWEEFLARVVHEAVGAGLDADVGEHLARAYGEDAEAVLAAVRRDAEAGRRLMAGHPYIWAEVDHAVNAEMAMRLEDVLIRRMHLFYEAVDGGLAVAEEVGRRMARADGVGWSEAQIAAQVESYRQAVAATRGFGG</sequence>
<keyword evidence="4" id="KW-0319">Glycerol metabolism</keyword>
<dbReference type="PROSITE" id="PS00978">
    <property type="entry name" value="FAD_G3PDH_2"/>
    <property type="match status" value="1"/>
</dbReference>
<dbReference type="GO" id="GO:0004368">
    <property type="term" value="F:glycerol-3-phosphate dehydrogenase (quinone) activity"/>
    <property type="evidence" value="ECO:0007669"/>
    <property type="project" value="UniProtKB-EC"/>
</dbReference>
<dbReference type="SUPFAM" id="SSF51905">
    <property type="entry name" value="FAD/NAD(P)-binding domain"/>
    <property type="match status" value="1"/>
</dbReference>
<feature type="domain" description="Alpha-glycerophosphate oxidase C-terminal" evidence="8">
    <location>
        <begin position="415"/>
        <end position="542"/>
    </location>
</feature>
<dbReference type="GO" id="GO:0006071">
    <property type="term" value="P:glycerol metabolic process"/>
    <property type="evidence" value="ECO:0007669"/>
    <property type="project" value="UniProtKB-KW"/>
</dbReference>
<dbReference type="PANTHER" id="PTHR11985">
    <property type="entry name" value="GLYCEROL-3-PHOSPHATE DEHYDROGENASE"/>
    <property type="match status" value="1"/>
</dbReference>
<dbReference type="Gene3D" id="1.10.8.870">
    <property type="entry name" value="Alpha-glycerophosphate oxidase, cap domain"/>
    <property type="match status" value="1"/>
</dbReference>
<proteinExistence type="inferred from homology"/>
<dbReference type="InterPro" id="IPR000447">
    <property type="entry name" value="G3P_DH_FAD-dep"/>
</dbReference>
<dbReference type="EC" id="1.1.5.3" evidence="9"/>
<dbReference type="Proteomes" id="UP000582837">
    <property type="component" value="Unassembled WGS sequence"/>
</dbReference>
<organism evidence="9 10">
    <name type="scientific">Longimicrobium terrae</name>
    <dbReference type="NCBI Taxonomy" id="1639882"/>
    <lineage>
        <taxon>Bacteria</taxon>
        <taxon>Pseudomonadati</taxon>
        <taxon>Gemmatimonadota</taxon>
        <taxon>Longimicrobiia</taxon>
        <taxon>Longimicrobiales</taxon>
        <taxon>Longimicrobiaceae</taxon>
        <taxon>Longimicrobium</taxon>
    </lineage>
</organism>
<keyword evidence="3" id="KW-0285">Flavoprotein</keyword>
<comment type="caution">
    <text evidence="9">The sequence shown here is derived from an EMBL/GenBank/DDBJ whole genome shotgun (WGS) entry which is preliminary data.</text>
</comment>
<dbReference type="Pfam" id="PF01266">
    <property type="entry name" value="DAO"/>
    <property type="match status" value="1"/>
</dbReference>
<accession>A0A841H012</accession>
<evidence type="ECO:0000256" key="5">
    <source>
        <dbReference type="ARBA" id="ARBA00022827"/>
    </source>
</evidence>
<keyword evidence="5" id="KW-0274">FAD</keyword>
<evidence type="ECO:0000256" key="3">
    <source>
        <dbReference type="ARBA" id="ARBA00022630"/>
    </source>
</evidence>
<evidence type="ECO:0000313" key="10">
    <source>
        <dbReference type="Proteomes" id="UP000582837"/>
    </source>
</evidence>
<dbReference type="RefSeq" id="WP_170036816.1">
    <property type="nucleotide sequence ID" value="NZ_JABDTL010000002.1"/>
</dbReference>
<dbReference type="InterPro" id="IPR036188">
    <property type="entry name" value="FAD/NAD-bd_sf"/>
</dbReference>
<gene>
    <name evidence="9" type="ORF">HNQ61_002984</name>
</gene>
<dbReference type="Gene3D" id="3.30.9.10">
    <property type="entry name" value="D-Amino Acid Oxidase, subunit A, domain 2"/>
    <property type="match status" value="1"/>
</dbReference>
<dbReference type="Pfam" id="PF16901">
    <property type="entry name" value="DAO_C"/>
    <property type="match status" value="1"/>
</dbReference>
<protein>
    <submittedName>
        <fullName evidence="9">Glycerol-3-phosphate dehydrogenase</fullName>
        <ecNumber evidence="9">1.1.5.3</ecNumber>
    </submittedName>
</protein>
<dbReference type="Gene3D" id="3.50.50.60">
    <property type="entry name" value="FAD/NAD(P)-binding domain"/>
    <property type="match status" value="1"/>
</dbReference>
<evidence type="ECO:0000259" key="7">
    <source>
        <dbReference type="Pfam" id="PF01266"/>
    </source>
</evidence>